<dbReference type="Proteomes" id="UP000807716">
    <property type="component" value="Unassembled WGS sequence"/>
</dbReference>
<evidence type="ECO:0000256" key="3">
    <source>
        <dbReference type="SAM" id="SignalP"/>
    </source>
</evidence>
<evidence type="ECO:0008006" key="6">
    <source>
        <dbReference type="Google" id="ProtNLM"/>
    </source>
</evidence>
<name>A0A9P6PPZ5_9FUNG</name>
<organism evidence="4 5">
    <name type="scientific">Actinomortierella ambigua</name>
    <dbReference type="NCBI Taxonomy" id="1343610"/>
    <lineage>
        <taxon>Eukaryota</taxon>
        <taxon>Fungi</taxon>
        <taxon>Fungi incertae sedis</taxon>
        <taxon>Mucoromycota</taxon>
        <taxon>Mortierellomycotina</taxon>
        <taxon>Mortierellomycetes</taxon>
        <taxon>Mortierellales</taxon>
        <taxon>Mortierellaceae</taxon>
        <taxon>Actinomortierella</taxon>
    </lineage>
</organism>
<evidence type="ECO:0000313" key="5">
    <source>
        <dbReference type="Proteomes" id="UP000807716"/>
    </source>
</evidence>
<dbReference type="AlphaFoldDB" id="A0A9P6PPZ5"/>
<dbReference type="Gene3D" id="3.40.720.10">
    <property type="entry name" value="Alkaline Phosphatase, subunit A"/>
    <property type="match status" value="1"/>
</dbReference>
<dbReference type="PANTHER" id="PTHR31956:SF8">
    <property type="entry name" value="ACID PHOSPHATASE PHOA (AFU_ORTHOLOGUE AFUA_1G03570)"/>
    <property type="match status" value="1"/>
</dbReference>
<protein>
    <recommendedName>
        <fullName evidence="6">Acid phosphatase</fullName>
    </recommendedName>
</protein>
<keyword evidence="1" id="KW-0378">Hydrolase</keyword>
<evidence type="ECO:0000313" key="4">
    <source>
        <dbReference type="EMBL" id="KAG0251567.1"/>
    </source>
</evidence>
<feature type="chain" id="PRO_5040474244" description="Acid phosphatase" evidence="3">
    <location>
        <begin position="21"/>
        <end position="309"/>
    </location>
</feature>
<comment type="caution">
    <text evidence="4">The sequence shown here is derived from an EMBL/GenBank/DDBJ whole genome shotgun (WGS) entry which is preliminary data.</text>
</comment>
<dbReference type="EMBL" id="JAAAJB010000740">
    <property type="protein sequence ID" value="KAG0251567.1"/>
    <property type="molecule type" value="Genomic_DNA"/>
</dbReference>
<dbReference type="InterPro" id="IPR007312">
    <property type="entry name" value="Phosphoesterase"/>
</dbReference>
<feature type="signal peptide" evidence="3">
    <location>
        <begin position="1"/>
        <end position="20"/>
    </location>
</feature>
<reference evidence="4" key="1">
    <citation type="journal article" date="2020" name="Fungal Divers.">
        <title>Resolving the Mortierellaceae phylogeny through synthesis of multi-gene phylogenetics and phylogenomics.</title>
        <authorList>
            <person name="Vandepol N."/>
            <person name="Liber J."/>
            <person name="Desiro A."/>
            <person name="Na H."/>
            <person name="Kennedy M."/>
            <person name="Barry K."/>
            <person name="Grigoriev I.V."/>
            <person name="Miller A.N."/>
            <person name="O'Donnell K."/>
            <person name="Stajich J.E."/>
            <person name="Bonito G."/>
        </authorList>
    </citation>
    <scope>NUCLEOTIDE SEQUENCE</scope>
    <source>
        <strain evidence="4">BC1065</strain>
    </source>
</reference>
<keyword evidence="5" id="KW-1185">Reference proteome</keyword>
<dbReference type="GO" id="GO:0009395">
    <property type="term" value="P:phospholipid catabolic process"/>
    <property type="evidence" value="ECO:0007669"/>
    <property type="project" value="TreeGrafter"/>
</dbReference>
<dbReference type="OrthoDB" id="5135119at2759"/>
<proteinExistence type="predicted"/>
<feature type="compositionally biased region" description="Acidic residues" evidence="2">
    <location>
        <begin position="296"/>
        <end position="309"/>
    </location>
</feature>
<dbReference type="InterPro" id="IPR017850">
    <property type="entry name" value="Alkaline_phosphatase_core_sf"/>
</dbReference>
<dbReference type="Pfam" id="PF04185">
    <property type="entry name" value="Phosphoesterase"/>
    <property type="match status" value="1"/>
</dbReference>
<dbReference type="PANTHER" id="PTHR31956">
    <property type="entry name" value="NON-SPECIFIC PHOSPHOLIPASE C4-RELATED"/>
    <property type="match status" value="1"/>
</dbReference>
<gene>
    <name evidence="4" type="ORF">DFQ27_008692</name>
</gene>
<evidence type="ECO:0000256" key="2">
    <source>
        <dbReference type="SAM" id="MobiDB-lite"/>
    </source>
</evidence>
<sequence length="309" mass="35086">MKFGAIILFSLAATLSVVSAAPLAKQAPSIVPGAFFDRFFVIVLENKDYTQVAANSYFRSLAKKGTLLTNYHGTTHPSQPNYIAMMSGDVHGFFHDKLHSYRVKNLVDLLEPKGISWKSYQENYPGHCYRKEDAFKELYVRKHNPFMSFVNVRTNPARCARIVHARELETDLANNDLPQFSFYTPNMKNDGHDTKVPFVAKWLKGFIEPKLNNPNFMDKTAILITFDEDDSEERKNKNRVYTILLGGAVRSPPGTKDNTPYNHYSVLATLEKNWDLGDLGKKDTEATPFQNLGDLDNNDVEDTPFEEFG</sequence>
<evidence type="ECO:0000256" key="1">
    <source>
        <dbReference type="ARBA" id="ARBA00022801"/>
    </source>
</evidence>
<keyword evidence="3" id="KW-0732">Signal</keyword>
<feature type="region of interest" description="Disordered" evidence="2">
    <location>
        <begin position="285"/>
        <end position="309"/>
    </location>
</feature>
<accession>A0A9P6PPZ5</accession>
<dbReference type="GO" id="GO:0016788">
    <property type="term" value="F:hydrolase activity, acting on ester bonds"/>
    <property type="evidence" value="ECO:0007669"/>
    <property type="project" value="InterPro"/>
</dbReference>